<feature type="region of interest" description="Disordered" evidence="1">
    <location>
        <begin position="1"/>
        <end position="33"/>
    </location>
</feature>
<evidence type="ECO:0000259" key="2">
    <source>
        <dbReference type="Pfam" id="PF13100"/>
    </source>
</evidence>
<proteinExistence type="predicted"/>
<dbReference type="Gene3D" id="2.60.450.10">
    <property type="entry name" value="Lipopolysaccharide (LPS) transport protein A like domain"/>
    <property type="match status" value="2"/>
</dbReference>
<dbReference type="EMBL" id="DYXT01000017">
    <property type="protein sequence ID" value="HJE38684.1"/>
    <property type="molecule type" value="Genomic_DNA"/>
</dbReference>
<comment type="caution">
    <text evidence="3">The sequence shown here is derived from an EMBL/GenBank/DDBJ whole genome shotgun (WGS) entry which is preliminary data.</text>
</comment>
<protein>
    <submittedName>
        <fullName evidence="3">LPS export ABC transporter periplasmic protein LptC</fullName>
    </submittedName>
</protein>
<dbReference type="Proteomes" id="UP000711407">
    <property type="component" value="Unassembled WGS sequence"/>
</dbReference>
<evidence type="ECO:0000313" key="4">
    <source>
        <dbReference type="Proteomes" id="UP000711407"/>
    </source>
</evidence>
<name>A0A921JI73_9BACT</name>
<gene>
    <name evidence="3" type="primary">lptC</name>
    <name evidence="3" type="ORF">K8V47_02830</name>
</gene>
<sequence length="667" mass="74531">MAVDTKPQQAKATQPKQPAQAPIKPTIPSADRHQPGKVFLEHADVLNMDQQSSGGEYQILKGNVVFRKDNMFMYCDSAYFYDKTNSLDAFSNVRMEQGDTLFVYGDELNYNGPEEFATLYGSAGRPVRLINRDVKLVTDIFYYDLGQNYGFYDVGGVLTDKQNRLESMRGEYYPDTKDADFYDDVELKSLRQGDTLYMYTDVLHYNTNTHIATISVPTRIINRDGRIITSSGYYNTNSGIGDLYHRSTVYSNKGNTLTGDTLFYDRAKGFGEGFGNVILTDSARKSSLLGDYGYYDELRDSAFVTGRALAKEYKNDRDTLYLHGDTINAYLVLPDSVRLTNAFHNVRFYRSDLQGICDSLSMADVDSTMRMYYNPVVWSGDRQIFGNLIEVHLNDSTADRAYLPDFGMMAEFIGEDCFNQLSGDKMTAWMADSTLRRLYVEGSVQTIMFPMEKDSVYNKYAFTETSFMDAYFKNGQVDTVRMWPETTGTITPLYLAAKNAYFLPKFKWLERFKPTSPQSVFLRLEDKDGLLKPIPTANSASVSKEAPWRALLKSKAPDAGTDSIAIDAVKMQSDSIMPSIIPDSIASDTATDSVAPEITPDSITSEIIVDSIKPDVAPDASVEPLLIEEQLPSAAGTSDDGKPASGTDAETEAAAIISKTEEEQEHE</sequence>
<feature type="region of interest" description="Disordered" evidence="1">
    <location>
        <begin position="620"/>
        <end position="667"/>
    </location>
</feature>
<feature type="domain" description="Organic solvent tolerance-like N-terminal" evidence="2">
    <location>
        <begin position="37"/>
        <end position="189"/>
    </location>
</feature>
<reference evidence="3" key="2">
    <citation type="submission" date="2021-09" db="EMBL/GenBank/DDBJ databases">
        <authorList>
            <person name="Gilroy R."/>
        </authorList>
    </citation>
    <scope>NUCLEOTIDE SEQUENCE</scope>
    <source>
        <strain evidence="3">4100</strain>
    </source>
</reference>
<feature type="compositionally biased region" description="Low complexity" evidence="1">
    <location>
        <begin position="1"/>
        <end position="26"/>
    </location>
</feature>
<reference evidence="3" key="1">
    <citation type="journal article" date="2021" name="PeerJ">
        <title>Extensive microbial diversity within the chicken gut microbiome revealed by metagenomics and culture.</title>
        <authorList>
            <person name="Gilroy R."/>
            <person name="Ravi A."/>
            <person name="Getino M."/>
            <person name="Pursley I."/>
            <person name="Horton D.L."/>
            <person name="Alikhan N.F."/>
            <person name="Baker D."/>
            <person name="Gharbi K."/>
            <person name="Hall N."/>
            <person name="Watson M."/>
            <person name="Adriaenssens E.M."/>
            <person name="Foster-Nyarko E."/>
            <person name="Jarju S."/>
            <person name="Secka A."/>
            <person name="Antonio M."/>
            <person name="Oren A."/>
            <person name="Chaudhuri R.R."/>
            <person name="La Ragione R."/>
            <person name="Hildebrand F."/>
            <person name="Pallen M.J."/>
        </authorList>
    </citation>
    <scope>NUCLEOTIDE SEQUENCE</scope>
    <source>
        <strain evidence="3">4100</strain>
    </source>
</reference>
<evidence type="ECO:0000256" key="1">
    <source>
        <dbReference type="SAM" id="MobiDB-lite"/>
    </source>
</evidence>
<dbReference type="AlphaFoldDB" id="A0A921JI73"/>
<evidence type="ECO:0000313" key="3">
    <source>
        <dbReference type="EMBL" id="HJE38684.1"/>
    </source>
</evidence>
<accession>A0A921JI73</accession>
<dbReference type="Pfam" id="PF13100">
    <property type="entry name" value="OstA_2"/>
    <property type="match status" value="1"/>
</dbReference>
<organism evidence="3 4">
    <name type="scientific">Candidatus Amulumruptor caecigallinarius</name>
    <dbReference type="NCBI Taxonomy" id="2109911"/>
    <lineage>
        <taxon>Bacteria</taxon>
        <taxon>Pseudomonadati</taxon>
        <taxon>Bacteroidota</taxon>
        <taxon>Bacteroidia</taxon>
        <taxon>Bacteroidales</taxon>
        <taxon>Muribaculaceae</taxon>
        <taxon>Candidatus Amulumruptor</taxon>
    </lineage>
</organism>
<dbReference type="InterPro" id="IPR005653">
    <property type="entry name" value="OstA-like_N"/>
</dbReference>